<dbReference type="EC" id="4.1.99.22" evidence="2"/>
<dbReference type="SFLD" id="SFLDG01067">
    <property type="entry name" value="SPASM/twitch_domain_containing"/>
    <property type="match status" value="1"/>
</dbReference>
<dbReference type="InterPro" id="IPR013785">
    <property type="entry name" value="Aldolase_TIM"/>
</dbReference>
<dbReference type="InterPro" id="IPR040064">
    <property type="entry name" value="MoaA-like"/>
</dbReference>
<dbReference type="InterPro" id="IPR013483">
    <property type="entry name" value="MoaA"/>
</dbReference>
<accession>A0A662D3Y7</accession>
<dbReference type="GO" id="GO:0061798">
    <property type="term" value="F:GTP 3',8'-cyclase activity"/>
    <property type="evidence" value="ECO:0007669"/>
    <property type="project" value="UniProtKB-EC"/>
</dbReference>
<evidence type="ECO:0000256" key="3">
    <source>
        <dbReference type="ARBA" id="ARBA00022485"/>
    </source>
</evidence>
<keyword evidence="6" id="KW-0547">Nucleotide-binding</keyword>
<keyword evidence="7" id="KW-0408">Iron</keyword>
<evidence type="ECO:0000256" key="4">
    <source>
        <dbReference type="ARBA" id="ARBA00022691"/>
    </source>
</evidence>
<dbReference type="Pfam" id="PF04055">
    <property type="entry name" value="Radical_SAM"/>
    <property type="match status" value="1"/>
</dbReference>
<comment type="catalytic activity">
    <reaction evidence="12">
        <text>GTP + AH2 + S-adenosyl-L-methionine = (8S)-3',8-cyclo-7,8-dihydroguanosine 5'-triphosphate + 5'-deoxyadenosine + L-methionine + A + H(+)</text>
        <dbReference type="Rhea" id="RHEA:49576"/>
        <dbReference type="ChEBI" id="CHEBI:13193"/>
        <dbReference type="ChEBI" id="CHEBI:15378"/>
        <dbReference type="ChEBI" id="CHEBI:17319"/>
        <dbReference type="ChEBI" id="CHEBI:17499"/>
        <dbReference type="ChEBI" id="CHEBI:37565"/>
        <dbReference type="ChEBI" id="CHEBI:57844"/>
        <dbReference type="ChEBI" id="CHEBI:59789"/>
        <dbReference type="ChEBI" id="CHEBI:131766"/>
        <dbReference type="EC" id="4.1.99.22"/>
    </reaction>
</comment>
<evidence type="ECO:0000256" key="11">
    <source>
        <dbReference type="ARBA" id="ARBA00023239"/>
    </source>
</evidence>
<dbReference type="PANTHER" id="PTHR22960">
    <property type="entry name" value="MOLYBDOPTERIN COFACTOR SYNTHESIS PROTEIN A"/>
    <property type="match status" value="1"/>
</dbReference>
<feature type="domain" description="Radical SAM core" evidence="13">
    <location>
        <begin position="1"/>
        <end position="221"/>
    </location>
</feature>
<keyword evidence="10" id="KW-0501">Molybdenum cofactor biosynthesis</keyword>
<organism evidence="14 15">
    <name type="scientific">Aerophobetes bacterium</name>
    <dbReference type="NCBI Taxonomy" id="2030807"/>
    <lineage>
        <taxon>Bacteria</taxon>
        <taxon>Candidatus Aerophobota</taxon>
    </lineage>
</organism>
<dbReference type="InterPro" id="IPR058240">
    <property type="entry name" value="rSAM_sf"/>
</dbReference>
<dbReference type="InterPro" id="IPR010505">
    <property type="entry name" value="MoaA_twitch"/>
</dbReference>
<evidence type="ECO:0000256" key="6">
    <source>
        <dbReference type="ARBA" id="ARBA00022741"/>
    </source>
</evidence>
<dbReference type="PROSITE" id="PS01305">
    <property type="entry name" value="MOAA_NIFB_PQQE"/>
    <property type="match status" value="1"/>
</dbReference>
<evidence type="ECO:0000256" key="1">
    <source>
        <dbReference type="ARBA" id="ARBA00001966"/>
    </source>
</evidence>
<keyword evidence="5" id="KW-0479">Metal-binding</keyword>
<dbReference type="NCBIfam" id="TIGR02666">
    <property type="entry name" value="moaA"/>
    <property type="match status" value="1"/>
</dbReference>
<evidence type="ECO:0000256" key="10">
    <source>
        <dbReference type="ARBA" id="ARBA00023150"/>
    </source>
</evidence>
<dbReference type="Proteomes" id="UP000277457">
    <property type="component" value="Unassembled WGS sequence"/>
</dbReference>
<dbReference type="InterPro" id="IPR007197">
    <property type="entry name" value="rSAM"/>
</dbReference>
<dbReference type="PANTHER" id="PTHR22960:SF0">
    <property type="entry name" value="MOLYBDENUM COFACTOR BIOSYNTHESIS PROTEIN 1"/>
    <property type="match status" value="1"/>
</dbReference>
<evidence type="ECO:0000256" key="2">
    <source>
        <dbReference type="ARBA" id="ARBA00012167"/>
    </source>
</evidence>
<dbReference type="SMART" id="SM00729">
    <property type="entry name" value="Elp3"/>
    <property type="match status" value="1"/>
</dbReference>
<dbReference type="Gene3D" id="3.20.20.70">
    <property type="entry name" value="Aldolase class I"/>
    <property type="match status" value="1"/>
</dbReference>
<proteinExistence type="predicted"/>
<evidence type="ECO:0000259" key="13">
    <source>
        <dbReference type="PROSITE" id="PS51918"/>
    </source>
</evidence>
<dbReference type="CDD" id="cd21117">
    <property type="entry name" value="Twitch_MoaA"/>
    <property type="match status" value="1"/>
</dbReference>
<evidence type="ECO:0000313" key="14">
    <source>
        <dbReference type="EMBL" id="RLE08367.1"/>
    </source>
</evidence>
<keyword evidence="4" id="KW-0949">S-adenosyl-L-methionine</keyword>
<dbReference type="AlphaFoldDB" id="A0A662D3Y7"/>
<dbReference type="UniPathway" id="UPA00344"/>
<evidence type="ECO:0000256" key="8">
    <source>
        <dbReference type="ARBA" id="ARBA00023014"/>
    </source>
</evidence>
<dbReference type="EMBL" id="QMPY01000029">
    <property type="protein sequence ID" value="RLE08367.1"/>
    <property type="molecule type" value="Genomic_DNA"/>
</dbReference>
<evidence type="ECO:0000256" key="12">
    <source>
        <dbReference type="ARBA" id="ARBA00048697"/>
    </source>
</evidence>
<keyword evidence="3" id="KW-0004">4Fe-4S</keyword>
<dbReference type="InterPro" id="IPR050105">
    <property type="entry name" value="MoCo_biosynth_MoaA/MoaC"/>
</dbReference>
<sequence>MKVDYLRISVTDRCNLNCIYCRPYEKVRVVNRAELLSFEEIAEFVRLTTKWGIRRVRLTGGEPLVRRDIVKLVDMLARIDGIEDIALTTNGIRLEEFSQKLKEAGLSRVNVSLDSLNEKKFARITGHDELSRVLRGIEAAQEVGLDPVKVNVVVLKGINDEEAVDFVEFSQRNSLVVRFIEYMPINGVGGGKWYISNESIRKRIERRWGKLEPTSFEGGGPAKYFALKKSSVPIGFISFLSHPFCKGCNRLRLTSEGKLRPCLISNFEVDIKNALRGENRQAGVRELFDLAVKYKSTREGKISTSGFNKAGRFMFQMGG</sequence>
<reference evidence="14 15" key="1">
    <citation type="submission" date="2018-06" db="EMBL/GenBank/DDBJ databases">
        <title>Extensive metabolic versatility and redundancy in microbially diverse, dynamic hydrothermal sediments.</title>
        <authorList>
            <person name="Dombrowski N."/>
            <person name="Teske A."/>
            <person name="Baker B.J."/>
        </authorList>
    </citation>
    <scope>NUCLEOTIDE SEQUENCE [LARGE SCALE GENOMIC DNA]</scope>
    <source>
        <strain evidence="14">B7_G13</strain>
    </source>
</reference>
<evidence type="ECO:0000256" key="7">
    <source>
        <dbReference type="ARBA" id="ARBA00023004"/>
    </source>
</evidence>
<dbReference type="GO" id="GO:0006777">
    <property type="term" value="P:Mo-molybdopterin cofactor biosynthetic process"/>
    <property type="evidence" value="ECO:0007669"/>
    <property type="project" value="UniProtKB-KW"/>
</dbReference>
<keyword evidence="8" id="KW-0411">Iron-sulfur</keyword>
<comment type="caution">
    <text evidence="14">The sequence shown here is derived from an EMBL/GenBank/DDBJ whole genome shotgun (WGS) entry which is preliminary data.</text>
</comment>
<keyword evidence="11" id="KW-0456">Lyase</keyword>
<dbReference type="GO" id="GO:0005525">
    <property type="term" value="F:GTP binding"/>
    <property type="evidence" value="ECO:0007669"/>
    <property type="project" value="UniProtKB-KW"/>
</dbReference>
<dbReference type="PROSITE" id="PS51918">
    <property type="entry name" value="RADICAL_SAM"/>
    <property type="match status" value="1"/>
</dbReference>
<dbReference type="SFLD" id="SFLDG01386">
    <property type="entry name" value="main_SPASM_domain-containing"/>
    <property type="match status" value="1"/>
</dbReference>
<evidence type="ECO:0000256" key="9">
    <source>
        <dbReference type="ARBA" id="ARBA00023134"/>
    </source>
</evidence>
<dbReference type="SUPFAM" id="SSF102114">
    <property type="entry name" value="Radical SAM enzymes"/>
    <property type="match status" value="1"/>
</dbReference>
<gene>
    <name evidence="14" type="primary">moaA</name>
    <name evidence="14" type="ORF">DRZ78_01205</name>
</gene>
<protein>
    <recommendedName>
        <fullName evidence="2">GTP 3',8-cyclase</fullName>
        <ecNumber evidence="2">4.1.99.22</ecNumber>
    </recommendedName>
</protein>
<dbReference type="CDD" id="cd01335">
    <property type="entry name" value="Radical_SAM"/>
    <property type="match status" value="1"/>
</dbReference>
<dbReference type="NCBIfam" id="NF001199">
    <property type="entry name" value="PRK00164.2-1"/>
    <property type="match status" value="1"/>
</dbReference>
<comment type="cofactor">
    <cofactor evidence="1">
        <name>[4Fe-4S] cluster</name>
        <dbReference type="ChEBI" id="CHEBI:49883"/>
    </cofactor>
</comment>
<dbReference type="SFLD" id="SFLDS00029">
    <property type="entry name" value="Radical_SAM"/>
    <property type="match status" value="1"/>
</dbReference>
<dbReference type="GO" id="GO:0061799">
    <property type="term" value="F:cyclic pyranopterin monophosphate synthase activity"/>
    <property type="evidence" value="ECO:0007669"/>
    <property type="project" value="TreeGrafter"/>
</dbReference>
<dbReference type="GO" id="GO:0046872">
    <property type="term" value="F:metal ion binding"/>
    <property type="evidence" value="ECO:0007669"/>
    <property type="project" value="UniProtKB-KW"/>
</dbReference>
<evidence type="ECO:0000313" key="15">
    <source>
        <dbReference type="Proteomes" id="UP000277457"/>
    </source>
</evidence>
<dbReference type="InterPro" id="IPR006638">
    <property type="entry name" value="Elp3/MiaA/NifB-like_rSAM"/>
</dbReference>
<dbReference type="GO" id="GO:0051539">
    <property type="term" value="F:4 iron, 4 sulfur cluster binding"/>
    <property type="evidence" value="ECO:0007669"/>
    <property type="project" value="UniProtKB-KW"/>
</dbReference>
<name>A0A662D3Y7_UNCAE</name>
<keyword evidence="9" id="KW-0342">GTP-binding</keyword>
<dbReference type="InterPro" id="IPR000385">
    <property type="entry name" value="MoaA_NifB_PqqE_Fe-S-bd_CS"/>
</dbReference>
<dbReference type="SFLD" id="SFLDG01383">
    <property type="entry name" value="cyclic_pyranopterin_phosphate"/>
    <property type="match status" value="1"/>
</dbReference>
<dbReference type="Pfam" id="PF06463">
    <property type="entry name" value="Mob_synth_C"/>
    <property type="match status" value="1"/>
</dbReference>
<evidence type="ECO:0000256" key="5">
    <source>
        <dbReference type="ARBA" id="ARBA00022723"/>
    </source>
</evidence>